<reference evidence="2 3" key="1">
    <citation type="journal article" date="2016" name="Nat. Microbiol.">
        <title>The Mouse Intestinal Bacterial Collection (miBC) provides host-specific insight into cultured diversity and functional potential of the gut microbiota.</title>
        <authorList>
            <person name="Lagkouvardos I."/>
            <person name="Pukall R."/>
            <person name="Abt B."/>
            <person name="Foesel B.U."/>
            <person name="Meier-Kolthoff J.P."/>
            <person name="Kumar N."/>
            <person name="Bresciani A."/>
            <person name="Martinez I."/>
            <person name="Just S."/>
            <person name="Ziegler C."/>
            <person name="Brugiroux S."/>
            <person name="Garzetti D."/>
            <person name="Wenning M."/>
            <person name="Bui T.P."/>
            <person name="Wang J."/>
            <person name="Hugenholtz F."/>
            <person name="Plugge C.M."/>
            <person name="Peterson D.A."/>
            <person name="Hornef M.W."/>
            <person name="Baines J.F."/>
            <person name="Smidt H."/>
            <person name="Walter J."/>
            <person name="Kristiansen K."/>
            <person name="Nielsen H.B."/>
            <person name="Haller D."/>
            <person name="Overmann J."/>
            <person name="Stecher B."/>
            <person name="Clavel T."/>
        </authorList>
    </citation>
    <scope>NUCLEOTIDE SEQUENCE [LARGE SCALE GENOMIC DNA]</scope>
    <source>
        <strain evidence="2 3">DSM 28560</strain>
    </source>
</reference>
<organism evidence="2 3">
    <name type="scientific">Extibacter muris</name>
    <dbReference type="NCBI Taxonomy" id="1796622"/>
    <lineage>
        <taxon>Bacteria</taxon>
        <taxon>Bacillati</taxon>
        <taxon>Bacillota</taxon>
        <taxon>Clostridia</taxon>
        <taxon>Lachnospirales</taxon>
        <taxon>Lachnospiraceae</taxon>
        <taxon>Extibacter</taxon>
    </lineage>
</organism>
<dbReference type="CDD" id="cd16935">
    <property type="entry name" value="HATPase_AgrC-ComD-like"/>
    <property type="match status" value="1"/>
</dbReference>
<comment type="caution">
    <text evidence="2">The sequence shown here is derived from an EMBL/GenBank/DDBJ whole genome shotgun (WGS) entry which is preliminary data.</text>
</comment>
<accession>A0A4R4FAX8</accession>
<dbReference type="InterPro" id="IPR036890">
    <property type="entry name" value="HATPase_C_sf"/>
</dbReference>
<dbReference type="RefSeq" id="WP_132280002.1">
    <property type="nucleotide sequence ID" value="NZ_JAOBST010000085.1"/>
</dbReference>
<dbReference type="Gene3D" id="3.30.565.10">
    <property type="entry name" value="Histidine kinase-like ATPase, C-terminal domain"/>
    <property type="match status" value="1"/>
</dbReference>
<evidence type="ECO:0000313" key="3">
    <source>
        <dbReference type="Proteomes" id="UP000295710"/>
    </source>
</evidence>
<feature type="domain" description="Sensor histidine kinase NatK-like C-terminal" evidence="1">
    <location>
        <begin position="60"/>
        <end position="132"/>
    </location>
</feature>
<evidence type="ECO:0000259" key="1">
    <source>
        <dbReference type="Pfam" id="PF14501"/>
    </source>
</evidence>
<dbReference type="InterPro" id="IPR032834">
    <property type="entry name" value="NatK-like_C"/>
</dbReference>
<proteinExistence type="predicted"/>
<name>A0A4R4FAX8_9FIRM</name>
<dbReference type="Pfam" id="PF14501">
    <property type="entry name" value="HATPase_c_5"/>
    <property type="match status" value="1"/>
</dbReference>
<evidence type="ECO:0000313" key="2">
    <source>
        <dbReference type="EMBL" id="TDA20635.1"/>
    </source>
</evidence>
<gene>
    <name evidence="2" type="ORF">E1963_15730</name>
</gene>
<dbReference type="Proteomes" id="UP000295710">
    <property type="component" value="Unassembled WGS sequence"/>
</dbReference>
<sequence>MGESINNYICSLDSLRPTSYCDNPVINVIVSYYAELSRENGISFSPSIQLDRDLPFSDTDTCIVLGNLLENAVEACQRQAQEGRYIRLKLHAVNDCTLVIIVENSYNGMVRRRDNAFYLQRPEAGKGSGLASSPFSMSCQNITGYLNSNTTDMPSRPLSC</sequence>
<keyword evidence="3" id="KW-1185">Reference proteome</keyword>
<dbReference type="AlphaFoldDB" id="A0A4R4FAX8"/>
<dbReference type="SUPFAM" id="SSF55874">
    <property type="entry name" value="ATPase domain of HSP90 chaperone/DNA topoisomerase II/histidine kinase"/>
    <property type="match status" value="1"/>
</dbReference>
<protein>
    <submittedName>
        <fullName evidence="2">GHKL domain-containing protein</fullName>
    </submittedName>
</protein>
<dbReference type="EMBL" id="SMMX01000017">
    <property type="protein sequence ID" value="TDA20635.1"/>
    <property type="molecule type" value="Genomic_DNA"/>
</dbReference>